<dbReference type="NCBIfam" id="TIGR02487">
    <property type="entry name" value="NrdD"/>
    <property type="match status" value="1"/>
</dbReference>
<evidence type="ECO:0000313" key="2">
    <source>
        <dbReference type="EMBL" id="PIU69320.1"/>
    </source>
</evidence>
<protein>
    <submittedName>
        <fullName evidence="2">Anaerobic ribonucleoside-triphosphate reductase</fullName>
    </submittedName>
</protein>
<evidence type="ECO:0000313" key="3">
    <source>
        <dbReference type="Proteomes" id="UP000229916"/>
    </source>
</evidence>
<evidence type="ECO:0000256" key="1">
    <source>
        <dbReference type="SAM" id="MobiDB-lite"/>
    </source>
</evidence>
<dbReference type="EMBL" id="PEWD01000006">
    <property type="protein sequence ID" value="PIU69320.1"/>
    <property type="molecule type" value="Genomic_DNA"/>
</dbReference>
<proteinExistence type="predicted"/>
<accession>A0A2M7APV2</accession>
<feature type="region of interest" description="Disordered" evidence="1">
    <location>
        <begin position="1"/>
        <end position="25"/>
    </location>
</feature>
<gene>
    <name evidence="2" type="primary">nrdD</name>
    <name evidence="2" type="ORF">COS81_00365</name>
</gene>
<dbReference type="GO" id="GO:0008998">
    <property type="term" value="F:ribonucleoside-triphosphate reductase (thioredoxin) activity"/>
    <property type="evidence" value="ECO:0007669"/>
    <property type="project" value="InterPro"/>
</dbReference>
<dbReference type="Gene3D" id="3.20.70.20">
    <property type="match status" value="1"/>
</dbReference>
<organism evidence="2 3">
    <name type="scientific">candidate division WWE3 bacterium CG06_land_8_20_14_3_00_42_16</name>
    <dbReference type="NCBI Taxonomy" id="1975083"/>
    <lineage>
        <taxon>Bacteria</taxon>
        <taxon>Katanobacteria</taxon>
    </lineage>
</organism>
<dbReference type="PANTHER" id="PTHR21075:SF0">
    <property type="entry name" value="ANAEROBIC RIBONUCLEOSIDE-TRIPHOSPHATE REDUCTASE"/>
    <property type="match status" value="1"/>
</dbReference>
<feature type="compositionally biased region" description="Basic and acidic residues" evidence="1">
    <location>
        <begin position="7"/>
        <end position="25"/>
    </location>
</feature>
<dbReference type="GO" id="GO:0009265">
    <property type="term" value="P:2'-deoxyribonucleotide biosynthetic process"/>
    <property type="evidence" value="ECO:0007669"/>
    <property type="project" value="TreeGrafter"/>
</dbReference>
<dbReference type="Pfam" id="PF13597">
    <property type="entry name" value="NRDD"/>
    <property type="match status" value="1"/>
</dbReference>
<reference evidence="3" key="1">
    <citation type="submission" date="2017-09" db="EMBL/GenBank/DDBJ databases">
        <title>Depth-based differentiation of microbial function through sediment-hosted aquifers and enrichment of novel symbionts in the deep terrestrial subsurface.</title>
        <authorList>
            <person name="Probst A.J."/>
            <person name="Ladd B."/>
            <person name="Jarett J.K."/>
            <person name="Geller-Mcgrath D.E."/>
            <person name="Sieber C.M.K."/>
            <person name="Emerson J.B."/>
            <person name="Anantharaman K."/>
            <person name="Thomas B.C."/>
            <person name="Malmstrom R."/>
            <person name="Stieglmeier M."/>
            <person name="Klingl A."/>
            <person name="Woyke T."/>
            <person name="Ryan C.M."/>
            <person name="Banfield J.F."/>
        </authorList>
    </citation>
    <scope>NUCLEOTIDE SEQUENCE [LARGE SCALE GENOMIC DNA]</scope>
</reference>
<dbReference type="SUPFAM" id="SSF51998">
    <property type="entry name" value="PFL-like glycyl radical enzymes"/>
    <property type="match status" value="1"/>
</dbReference>
<dbReference type="GO" id="GO:0031250">
    <property type="term" value="C:anaerobic ribonucleoside-triphosphate reductase complex"/>
    <property type="evidence" value="ECO:0007669"/>
    <property type="project" value="TreeGrafter"/>
</dbReference>
<dbReference type="GO" id="GO:0004748">
    <property type="term" value="F:ribonucleoside-diphosphate reductase activity, thioredoxin disulfide as acceptor"/>
    <property type="evidence" value="ECO:0007669"/>
    <property type="project" value="TreeGrafter"/>
</dbReference>
<name>A0A2M7APV2_UNCKA</name>
<dbReference type="PANTHER" id="PTHR21075">
    <property type="entry name" value="ANAEROBIC RIBONUCLEOSIDE-TRIPHOSPHATE REDUCTASE"/>
    <property type="match status" value="1"/>
</dbReference>
<dbReference type="AlphaFoldDB" id="A0A2M7APV2"/>
<dbReference type="GO" id="GO:0006260">
    <property type="term" value="P:DNA replication"/>
    <property type="evidence" value="ECO:0007669"/>
    <property type="project" value="InterPro"/>
</dbReference>
<dbReference type="Proteomes" id="UP000229916">
    <property type="component" value="Unassembled WGS sequence"/>
</dbReference>
<sequence length="654" mass="74050">MCWRKRATAEQEIDRQRNHPQTYRKEDHRVKDRIDNGNFNIFVKPGVKTIGPDVIPLETDGIRRAIEAKSEENANFISNPEGSNFLIADAIKKRFALSEVFSSAVSKAHIDGDIHLHILAFVDRPYCSGQNIDYVKKFGLLNTRLGAAARPARNASALIDQILKFSAELQCSFGGAVGWDAVNLFIAPYLVGLSRTEVKQLAQFLIYGFSSSIMSIARGGQAIFSDINLYWEIPDHFAETEAIGPGGKKTGKKYKYYRREAQDFIEALFEVYFEGDALGRPFFWPKPLLHITEKFFATSGSDHFLELACALAVKRGNTYFVFDRGKTAKISECCRLSFTLTDDDLKEAKTPWKMRYSAMNIVTLNLPRLSYQSGGSVAKLLELISKKMDIMAQAHLEKKKYLEHLMSLGESGPLYFLTQNLDDSPYYRLEKATFLMGILGLNETVQYLLDKQLHESEEAYKLGLKIVAFMGKECKRLSAEYKMRFILEQTPAESTAYRLAKLDYQQFENQAEKVVKGNQKTGDVYYTNSTYLNIGAPMDAIERIEREGRFHPLIEAGALTHIWLGESQPPSSSVANLVKKIFYETQNAQVAFSPEFTICNACQKTERGLKEKCSKCGSKNVDGITRITGYFTKISTWNRGKLAELEDRHRTALR</sequence>
<dbReference type="InterPro" id="IPR012833">
    <property type="entry name" value="NrdD"/>
</dbReference>
<comment type="caution">
    <text evidence="2">The sequence shown here is derived from an EMBL/GenBank/DDBJ whole genome shotgun (WGS) entry which is preliminary data.</text>
</comment>